<sequence>MPNIWTHMLFCDELLETIKEPACVEYETYLNLGAQGPDPFFYHNFLPWKKEKKVNHIGTLLHTERCGEFLLYLIQNAPQHGEKAKAYVLGFVTHHILDRNTHPYIHYRAGYKGNKHQYLEVIIDTIMMKRIRNQDTWRFPVYKEIDVGSKLDDKVHQLIKEAIRIHFPEAIKNLPSEFVQDSYRDMKRALRIVSDSTGIKHIFLSSFISSFSHRPIREGKDYLGEEGSTWYHPATNEPSTKSFLDLYEEAKIEGTDILIALLQYWDRPSDDQFAKLNTLLDDISYDTGTPVSMRHKPIYSDPIV</sequence>
<proteinExistence type="predicted"/>
<evidence type="ECO:0000259" key="1">
    <source>
        <dbReference type="Pfam" id="PF00882"/>
    </source>
</evidence>
<evidence type="ECO:0000313" key="3">
    <source>
        <dbReference type="Proteomes" id="UP000315215"/>
    </source>
</evidence>
<protein>
    <submittedName>
        <fullName evidence="2">Zinc dependent phospholipase C family protein</fullName>
    </submittedName>
</protein>
<dbReference type="OrthoDB" id="9810528at2"/>
<reference evidence="2 3" key="1">
    <citation type="submission" date="2019-07" db="EMBL/GenBank/DDBJ databases">
        <authorList>
            <person name="Li J."/>
        </authorList>
    </citation>
    <scope>NUCLEOTIDE SEQUENCE [LARGE SCALE GENOMIC DNA]</scope>
    <source>
        <strain evidence="2 3">TKL69</strain>
    </source>
</reference>
<evidence type="ECO:0000313" key="2">
    <source>
        <dbReference type="EMBL" id="QDP39699.1"/>
    </source>
</evidence>
<feature type="domain" description="Phospholipase C/D" evidence="1">
    <location>
        <begin position="6"/>
        <end position="158"/>
    </location>
</feature>
<dbReference type="Pfam" id="PF00882">
    <property type="entry name" value="Zn_dep_PLPC"/>
    <property type="match status" value="1"/>
</dbReference>
<dbReference type="Proteomes" id="UP000315215">
    <property type="component" value="Chromosome"/>
</dbReference>
<dbReference type="RefSeq" id="WP_143892536.1">
    <property type="nucleotide sequence ID" value="NZ_CP041666.1"/>
</dbReference>
<dbReference type="EMBL" id="CP041666">
    <property type="protein sequence ID" value="QDP39699.1"/>
    <property type="molecule type" value="Genomic_DNA"/>
</dbReference>
<keyword evidence="3" id="KW-1185">Reference proteome</keyword>
<dbReference type="InterPro" id="IPR029002">
    <property type="entry name" value="PLPC/GPLD1"/>
</dbReference>
<name>A0A516KE81_9BACI</name>
<dbReference type="AlphaFoldDB" id="A0A516KE81"/>
<gene>
    <name evidence="2" type="ORF">FN924_05630</name>
</gene>
<accession>A0A516KE81</accession>
<dbReference type="KEGG" id="aqt:FN924_05630"/>
<organism evidence="2 3">
    <name type="scientific">Radiobacillus deserti</name>
    <dbReference type="NCBI Taxonomy" id="2594883"/>
    <lineage>
        <taxon>Bacteria</taxon>
        <taxon>Bacillati</taxon>
        <taxon>Bacillota</taxon>
        <taxon>Bacilli</taxon>
        <taxon>Bacillales</taxon>
        <taxon>Bacillaceae</taxon>
        <taxon>Radiobacillus</taxon>
    </lineage>
</organism>